<accession>A0A918TVM6</accession>
<dbReference type="RefSeq" id="WP_189412861.1">
    <property type="nucleotide sequence ID" value="NZ_BMYJ01000011.1"/>
</dbReference>
<dbReference type="Pfam" id="PF00583">
    <property type="entry name" value="Acetyltransf_1"/>
    <property type="match status" value="1"/>
</dbReference>
<sequence>MLTLLRPVSSDTQAWPYRAHAPFDWAAILRLIQTAFAGMEGRIDPPSSMHSLTTADIARQAEGAEVWVIGDPPVACIFMTPRQDCLYLGKIAVDSAHRNQGLARALIDKAEARARALGLPALELQSRVELVENHAAFAALGFQQVGMTAHPGFDRPTSITFRRWV</sequence>
<dbReference type="CDD" id="cd04301">
    <property type="entry name" value="NAT_SF"/>
    <property type="match status" value="1"/>
</dbReference>
<evidence type="ECO:0000313" key="4">
    <source>
        <dbReference type="EMBL" id="GHC64739.1"/>
    </source>
</evidence>
<dbReference type="InterPro" id="IPR016181">
    <property type="entry name" value="Acyl_CoA_acyltransferase"/>
</dbReference>
<dbReference type="PANTHER" id="PTHR43877">
    <property type="entry name" value="AMINOALKYLPHOSPHONATE N-ACETYLTRANSFERASE-RELATED-RELATED"/>
    <property type="match status" value="1"/>
</dbReference>
<evidence type="ECO:0000259" key="3">
    <source>
        <dbReference type="PROSITE" id="PS51186"/>
    </source>
</evidence>
<dbReference type="PROSITE" id="PS51186">
    <property type="entry name" value="GNAT"/>
    <property type="match status" value="1"/>
</dbReference>
<organism evidence="4 5">
    <name type="scientific">Neogemmobacter tilapiae</name>
    <dbReference type="NCBI Taxonomy" id="875041"/>
    <lineage>
        <taxon>Bacteria</taxon>
        <taxon>Pseudomonadati</taxon>
        <taxon>Pseudomonadota</taxon>
        <taxon>Alphaproteobacteria</taxon>
        <taxon>Rhodobacterales</taxon>
        <taxon>Paracoccaceae</taxon>
        <taxon>Neogemmobacter</taxon>
    </lineage>
</organism>
<evidence type="ECO:0000313" key="5">
    <source>
        <dbReference type="Proteomes" id="UP000638981"/>
    </source>
</evidence>
<protein>
    <submittedName>
        <fullName evidence="4">Acetyltransferase</fullName>
    </submittedName>
</protein>
<dbReference type="EMBL" id="BMYJ01000011">
    <property type="protein sequence ID" value="GHC64739.1"/>
    <property type="molecule type" value="Genomic_DNA"/>
</dbReference>
<dbReference type="GO" id="GO:0016747">
    <property type="term" value="F:acyltransferase activity, transferring groups other than amino-acyl groups"/>
    <property type="evidence" value="ECO:0007669"/>
    <property type="project" value="InterPro"/>
</dbReference>
<reference evidence="4" key="1">
    <citation type="journal article" date="2014" name="Int. J. Syst. Evol. Microbiol.">
        <title>Complete genome sequence of Corynebacterium casei LMG S-19264T (=DSM 44701T), isolated from a smear-ripened cheese.</title>
        <authorList>
            <consortium name="US DOE Joint Genome Institute (JGI-PGF)"/>
            <person name="Walter F."/>
            <person name="Albersmeier A."/>
            <person name="Kalinowski J."/>
            <person name="Ruckert C."/>
        </authorList>
    </citation>
    <scope>NUCLEOTIDE SEQUENCE</scope>
    <source>
        <strain evidence="4">KCTC 23310</strain>
    </source>
</reference>
<dbReference type="InterPro" id="IPR050832">
    <property type="entry name" value="Bact_Acetyltransf"/>
</dbReference>
<evidence type="ECO:0000256" key="2">
    <source>
        <dbReference type="ARBA" id="ARBA00023315"/>
    </source>
</evidence>
<reference evidence="4" key="2">
    <citation type="submission" date="2020-09" db="EMBL/GenBank/DDBJ databases">
        <authorList>
            <person name="Sun Q."/>
            <person name="Kim S."/>
        </authorList>
    </citation>
    <scope>NUCLEOTIDE SEQUENCE</scope>
    <source>
        <strain evidence="4">KCTC 23310</strain>
    </source>
</reference>
<gene>
    <name evidence="4" type="ORF">GCM10007315_31560</name>
</gene>
<dbReference type="PANTHER" id="PTHR43877:SF2">
    <property type="entry name" value="AMINOALKYLPHOSPHONATE N-ACETYLTRANSFERASE-RELATED"/>
    <property type="match status" value="1"/>
</dbReference>
<comment type="caution">
    <text evidence="4">The sequence shown here is derived from an EMBL/GenBank/DDBJ whole genome shotgun (WGS) entry which is preliminary data.</text>
</comment>
<keyword evidence="2" id="KW-0012">Acyltransferase</keyword>
<evidence type="ECO:0000256" key="1">
    <source>
        <dbReference type="ARBA" id="ARBA00022679"/>
    </source>
</evidence>
<dbReference type="InterPro" id="IPR000182">
    <property type="entry name" value="GNAT_dom"/>
</dbReference>
<dbReference type="Proteomes" id="UP000638981">
    <property type="component" value="Unassembled WGS sequence"/>
</dbReference>
<keyword evidence="5" id="KW-1185">Reference proteome</keyword>
<dbReference type="Gene3D" id="3.40.630.30">
    <property type="match status" value="1"/>
</dbReference>
<dbReference type="SUPFAM" id="SSF55729">
    <property type="entry name" value="Acyl-CoA N-acyltransferases (Nat)"/>
    <property type="match status" value="1"/>
</dbReference>
<dbReference type="AlphaFoldDB" id="A0A918TVM6"/>
<feature type="domain" description="N-acetyltransferase" evidence="3">
    <location>
        <begin position="15"/>
        <end position="165"/>
    </location>
</feature>
<proteinExistence type="predicted"/>
<keyword evidence="1" id="KW-0808">Transferase</keyword>
<name>A0A918TVM6_9RHOB</name>